<sequence>MARLVRFQVDETDSVVVEVDDGDEVSQVGGGVIEDAAEDFTEKLGSVRKAVEAALRELGGTLKPETIKVSFGVKLSAQAGAVIAKTSVEGNLQVEMEWKRKSADPGTG</sequence>
<dbReference type="AlphaFoldDB" id="A0A1M6M6L0"/>
<dbReference type="STRING" id="758803.SAMN05421803_109216"/>
<dbReference type="EMBL" id="FQZK01000009">
    <property type="protein sequence ID" value="SHJ79106.1"/>
    <property type="molecule type" value="Genomic_DNA"/>
</dbReference>
<dbReference type="RefSeq" id="WP_073380261.1">
    <property type="nucleotide sequence ID" value="NZ_FQZK01000009.1"/>
</dbReference>
<feature type="domain" description="Trypsin-co-occurring" evidence="1">
    <location>
        <begin position="7"/>
        <end position="100"/>
    </location>
</feature>
<dbReference type="NCBIfam" id="NF041216">
    <property type="entry name" value="CU044_2847_fam"/>
    <property type="match status" value="1"/>
</dbReference>
<evidence type="ECO:0000259" key="1">
    <source>
        <dbReference type="Pfam" id="PF19493"/>
    </source>
</evidence>
<keyword evidence="3" id="KW-1185">Reference proteome</keyword>
<evidence type="ECO:0000313" key="2">
    <source>
        <dbReference type="EMBL" id="SHJ79106.1"/>
    </source>
</evidence>
<reference evidence="2 3" key="1">
    <citation type="submission" date="2016-11" db="EMBL/GenBank/DDBJ databases">
        <authorList>
            <person name="Jaros S."/>
            <person name="Januszkiewicz K."/>
            <person name="Wedrychowicz H."/>
        </authorList>
    </citation>
    <scope>NUCLEOTIDE SEQUENCE [LARGE SCALE GENOMIC DNA]</scope>
    <source>
        <strain evidence="2 3">CGMCC 4.5723</strain>
    </source>
</reference>
<evidence type="ECO:0000313" key="3">
    <source>
        <dbReference type="Proteomes" id="UP000184452"/>
    </source>
</evidence>
<name>A0A1M6M6L0_9ACTN</name>
<dbReference type="Proteomes" id="UP000184452">
    <property type="component" value="Unassembled WGS sequence"/>
</dbReference>
<protein>
    <recommendedName>
        <fullName evidence="1">Trypsin-co-occurring domain-containing protein</fullName>
    </recommendedName>
</protein>
<accession>A0A1M6M6L0</accession>
<dbReference type="InterPro" id="IPR045794">
    <property type="entry name" value="Trypco1"/>
</dbReference>
<proteinExistence type="predicted"/>
<gene>
    <name evidence="2" type="ORF">SAMN05421803_109216</name>
</gene>
<dbReference type="Pfam" id="PF19493">
    <property type="entry name" value="Trypco1"/>
    <property type="match status" value="1"/>
</dbReference>
<dbReference type="OrthoDB" id="574243at2"/>
<organism evidence="2 3">
    <name type="scientific">Nocardiopsis flavescens</name>
    <dbReference type="NCBI Taxonomy" id="758803"/>
    <lineage>
        <taxon>Bacteria</taxon>
        <taxon>Bacillati</taxon>
        <taxon>Actinomycetota</taxon>
        <taxon>Actinomycetes</taxon>
        <taxon>Streptosporangiales</taxon>
        <taxon>Nocardiopsidaceae</taxon>
        <taxon>Nocardiopsis</taxon>
    </lineage>
</organism>